<protein>
    <recommendedName>
        <fullName evidence="7">Aspartate aminotransferase</fullName>
        <ecNumber evidence="7">2.6.1.1</ecNumber>
    </recommendedName>
</protein>
<evidence type="ECO:0000259" key="8">
    <source>
        <dbReference type="Pfam" id="PF00155"/>
    </source>
</evidence>
<dbReference type="SUPFAM" id="SSF53383">
    <property type="entry name" value="PLP-dependent transferases"/>
    <property type="match status" value="1"/>
</dbReference>
<evidence type="ECO:0000313" key="10">
    <source>
        <dbReference type="Proteomes" id="UP000184300"/>
    </source>
</evidence>
<comment type="cofactor">
    <cofactor evidence="1">
        <name>pyridoxal 5'-phosphate</name>
        <dbReference type="ChEBI" id="CHEBI:597326"/>
    </cofactor>
</comment>
<dbReference type="VEuPathDB" id="FungiDB:ASPGLDRAFT_117327"/>
<comment type="subunit">
    <text evidence="3 7">Homodimer.</text>
</comment>
<evidence type="ECO:0000256" key="3">
    <source>
        <dbReference type="ARBA" id="ARBA00011738"/>
    </source>
</evidence>
<comment type="miscellaneous">
    <text evidence="7">In eukaryotes there are cytoplasmic, mitochondrial and chloroplastic isozymes.</text>
</comment>
<dbReference type="GO" id="GO:0005829">
    <property type="term" value="C:cytosol"/>
    <property type="evidence" value="ECO:0007669"/>
    <property type="project" value="TreeGrafter"/>
</dbReference>
<dbReference type="InterPro" id="IPR000796">
    <property type="entry name" value="Asp_trans"/>
</dbReference>
<dbReference type="PRINTS" id="PR00799">
    <property type="entry name" value="TRANSAMINASE"/>
</dbReference>
<evidence type="ECO:0000313" key="9">
    <source>
        <dbReference type="EMBL" id="OJJ88415.1"/>
    </source>
</evidence>
<dbReference type="PANTHER" id="PTHR11879:SF55">
    <property type="entry name" value="GLUTAMATE OXALOACETATE TRANSAMINASE 1, ISOFORM B"/>
    <property type="match status" value="1"/>
</dbReference>
<dbReference type="EMBL" id="KV878889">
    <property type="protein sequence ID" value="OJJ88415.1"/>
    <property type="molecule type" value="Genomic_DNA"/>
</dbReference>
<proteinExistence type="inferred from homology"/>
<dbReference type="STRING" id="1160497.A0A1L9VWY8"/>
<accession>A0A1L9VWY8</accession>
<evidence type="ECO:0000256" key="2">
    <source>
        <dbReference type="ARBA" id="ARBA00007441"/>
    </source>
</evidence>
<evidence type="ECO:0000256" key="7">
    <source>
        <dbReference type="RuleBase" id="RU000480"/>
    </source>
</evidence>
<dbReference type="EC" id="2.6.1.1" evidence="7"/>
<dbReference type="AlphaFoldDB" id="A0A1L9VWY8"/>
<dbReference type="GO" id="GO:0004069">
    <property type="term" value="F:L-aspartate:2-oxoglutarate aminotransferase activity"/>
    <property type="evidence" value="ECO:0007669"/>
    <property type="project" value="UniProtKB-EC"/>
</dbReference>
<gene>
    <name evidence="9" type="ORF">ASPGLDRAFT_117327</name>
</gene>
<dbReference type="Gene3D" id="3.40.640.10">
    <property type="entry name" value="Type I PLP-dependent aspartate aminotransferase-like (Major domain)"/>
    <property type="match status" value="1"/>
</dbReference>
<keyword evidence="6" id="KW-0663">Pyridoxal phosphate</keyword>
<comment type="catalytic activity">
    <reaction evidence="7">
        <text>L-aspartate + 2-oxoglutarate = oxaloacetate + L-glutamate</text>
        <dbReference type="Rhea" id="RHEA:21824"/>
        <dbReference type="ChEBI" id="CHEBI:16452"/>
        <dbReference type="ChEBI" id="CHEBI:16810"/>
        <dbReference type="ChEBI" id="CHEBI:29985"/>
        <dbReference type="ChEBI" id="CHEBI:29991"/>
        <dbReference type="EC" id="2.6.1.1"/>
    </reaction>
</comment>
<dbReference type="InterPro" id="IPR004838">
    <property type="entry name" value="NHTrfase_class1_PyrdxlP-BS"/>
</dbReference>
<dbReference type="InterPro" id="IPR015424">
    <property type="entry name" value="PyrdxlP-dep_Trfase"/>
</dbReference>
<sequence>MGSILPSFFDSVTYTPPDPIFELTKTYNADPNPCKVNLGQGTYKDENGNSWILPAVREAKEKIKDANHEYLPILGLPSFRALGTELVFRRKSAVVREGRVASCQALSGTGALHIAGKMLIQALGSDKTVYITKPSWSNHRQVFESLGFAVREFKYSSSTGIDMELFLKTLNSAHPGSIFVFHASAHNPSGWDPSPEQWKQIGAIVKERQLFPLFDAAYLGLTSGDYERDAFAIRYFAEELGLEIGVCVSFAKSMGLYGERVGLCCLVPQTSTTATAVESTLAQLIRVEISNSPAFGARIVAAVLEDEGIYAEWKRNLVTMSSRIAEMRWQLYQGLRELGTPGDWGRITEQKGMFCILGLTPAQVNHLQSKVSIAGLNWKNVRYVADCIDKTLKANT</sequence>
<dbReference type="Gene3D" id="3.90.1150.10">
    <property type="entry name" value="Aspartate Aminotransferase, domain 1"/>
    <property type="match status" value="1"/>
</dbReference>
<dbReference type="InterPro" id="IPR004839">
    <property type="entry name" value="Aminotransferase_I/II_large"/>
</dbReference>
<keyword evidence="5 7" id="KW-0808">Transferase</keyword>
<dbReference type="CDD" id="cd00609">
    <property type="entry name" value="AAT_like"/>
    <property type="match status" value="1"/>
</dbReference>
<dbReference type="OrthoDB" id="6752799at2759"/>
<keyword evidence="10" id="KW-1185">Reference proteome</keyword>
<dbReference type="Proteomes" id="UP000184300">
    <property type="component" value="Unassembled WGS sequence"/>
</dbReference>
<name>A0A1L9VWY8_ASPGL</name>
<dbReference type="GeneID" id="34456120"/>
<dbReference type="Pfam" id="PF00155">
    <property type="entry name" value="Aminotran_1_2"/>
    <property type="match status" value="1"/>
</dbReference>
<dbReference type="GO" id="GO:0006532">
    <property type="term" value="P:aspartate biosynthetic process"/>
    <property type="evidence" value="ECO:0007669"/>
    <property type="project" value="TreeGrafter"/>
</dbReference>
<evidence type="ECO:0000256" key="4">
    <source>
        <dbReference type="ARBA" id="ARBA00022576"/>
    </source>
</evidence>
<evidence type="ECO:0000256" key="6">
    <source>
        <dbReference type="ARBA" id="ARBA00022898"/>
    </source>
</evidence>
<organism evidence="9 10">
    <name type="scientific">Aspergillus glaucus CBS 516.65</name>
    <dbReference type="NCBI Taxonomy" id="1160497"/>
    <lineage>
        <taxon>Eukaryota</taxon>
        <taxon>Fungi</taxon>
        <taxon>Dikarya</taxon>
        <taxon>Ascomycota</taxon>
        <taxon>Pezizomycotina</taxon>
        <taxon>Eurotiomycetes</taxon>
        <taxon>Eurotiomycetidae</taxon>
        <taxon>Eurotiales</taxon>
        <taxon>Aspergillaceae</taxon>
        <taxon>Aspergillus</taxon>
        <taxon>Aspergillus subgen. Aspergillus</taxon>
    </lineage>
</organism>
<dbReference type="InterPro" id="IPR015422">
    <property type="entry name" value="PyrdxlP-dep_Trfase_small"/>
</dbReference>
<feature type="domain" description="Aminotransferase class I/classII large" evidence="8">
    <location>
        <begin position="35"/>
        <end position="369"/>
    </location>
</feature>
<evidence type="ECO:0000256" key="5">
    <source>
        <dbReference type="ARBA" id="ARBA00022679"/>
    </source>
</evidence>
<dbReference type="InterPro" id="IPR015421">
    <property type="entry name" value="PyrdxlP-dep_Trfase_major"/>
</dbReference>
<dbReference type="PANTHER" id="PTHR11879">
    <property type="entry name" value="ASPARTATE AMINOTRANSFERASE"/>
    <property type="match status" value="1"/>
</dbReference>
<dbReference type="PROSITE" id="PS00105">
    <property type="entry name" value="AA_TRANSFER_CLASS_1"/>
    <property type="match status" value="1"/>
</dbReference>
<dbReference type="GO" id="GO:0030170">
    <property type="term" value="F:pyridoxal phosphate binding"/>
    <property type="evidence" value="ECO:0007669"/>
    <property type="project" value="InterPro"/>
</dbReference>
<dbReference type="RefSeq" id="XP_022405091.1">
    <property type="nucleotide sequence ID" value="XM_022539859.1"/>
</dbReference>
<keyword evidence="4 7" id="KW-0032">Aminotransferase</keyword>
<comment type="similarity">
    <text evidence="2">Belongs to the class-I pyridoxal-phosphate-dependent aminotransferase family.</text>
</comment>
<evidence type="ECO:0000256" key="1">
    <source>
        <dbReference type="ARBA" id="ARBA00001933"/>
    </source>
</evidence>
<reference evidence="10" key="1">
    <citation type="journal article" date="2017" name="Genome Biol.">
        <title>Comparative genomics reveals high biological diversity and specific adaptations in the industrially and medically important fungal genus Aspergillus.</title>
        <authorList>
            <person name="de Vries R.P."/>
            <person name="Riley R."/>
            <person name="Wiebenga A."/>
            <person name="Aguilar-Osorio G."/>
            <person name="Amillis S."/>
            <person name="Uchima C.A."/>
            <person name="Anderluh G."/>
            <person name="Asadollahi M."/>
            <person name="Askin M."/>
            <person name="Barry K."/>
            <person name="Battaglia E."/>
            <person name="Bayram O."/>
            <person name="Benocci T."/>
            <person name="Braus-Stromeyer S.A."/>
            <person name="Caldana C."/>
            <person name="Canovas D."/>
            <person name="Cerqueira G.C."/>
            <person name="Chen F."/>
            <person name="Chen W."/>
            <person name="Choi C."/>
            <person name="Clum A."/>
            <person name="Dos Santos R.A."/>
            <person name="Damasio A.R."/>
            <person name="Diallinas G."/>
            <person name="Emri T."/>
            <person name="Fekete E."/>
            <person name="Flipphi M."/>
            <person name="Freyberg S."/>
            <person name="Gallo A."/>
            <person name="Gournas C."/>
            <person name="Habgood R."/>
            <person name="Hainaut M."/>
            <person name="Harispe M.L."/>
            <person name="Henrissat B."/>
            <person name="Hilden K.S."/>
            <person name="Hope R."/>
            <person name="Hossain A."/>
            <person name="Karabika E."/>
            <person name="Karaffa L."/>
            <person name="Karanyi Z."/>
            <person name="Krasevec N."/>
            <person name="Kuo A."/>
            <person name="Kusch H."/>
            <person name="LaButti K."/>
            <person name="Lagendijk E.L."/>
            <person name="Lapidus A."/>
            <person name="Levasseur A."/>
            <person name="Lindquist E."/>
            <person name="Lipzen A."/>
            <person name="Logrieco A.F."/>
            <person name="MacCabe A."/>
            <person name="Maekelae M.R."/>
            <person name="Malavazi I."/>
            <person name="Melin P."/>
            <person name="Meyer V."/>
            <person name="Mielnichuk N."/>
            <person name="Miskei M."/>
            <person name="Molnar A.P."/>
            <person name="Mule G."/>
            <person name="Ngan C.Y."/>
            <person name="Orejas M."/>
            <person name="Orosz E."/>
            <person name="Ouedraogo J.P."/>
            <person name="Overkamp K.M."/>
            <person name="Park H.-S."/>
            <person name="Perrone G."/>
            <person name="Piumi F."/>
            <person name="Punt P.J."/>
            <person name="Ram A.F."/>
            <person name="Ramon A."/>
            <person name="Rauscher S."/>
            <person name="Record E."/>
            <person name="Riano-Pachon D.M."/>
            <person name="Robert V."/>
            <person name="Roehrig J."/>
            <person name="Ruller R."/>
            <person name="Salamov A."/>
            <person name="Salih N.S."/>
            <person name="Samson R.A."/>
            <person name="Sandor E."/>
            <person name="Sanguinetti M."/>
            <person name="Schuetze T."/>
            <person name="Sepcic K."/>
            <person name="Shelest E."/>
            <person name="Sherlock G."/>
            <person name="Sophianopoulou V."/>
            <person name="Squina F.M."/>
            <person name="Sun H."/>
            <person name="Susca A."/>
            <person name="Todd R.B."/>
            <person name="Tsang A."/>
            <person name="Unkles S.E."/>
            <person name="van de Wiele N."/>
            <person name="van Rossen-Uffink D."/>
            <person name="Oliveira J.V."/>
            <person name="Vesth T.C."/>
            <person name="Visser J."/>
            <person name="Yu J.-H."/>
            <person name="Zhou M."/>
            <person name="Andersen M.R."/>
            <person name="Archer D.B."/>
            <person name="Baker S.E."/>
            <person name="Benoit I."/>
            <person name="Brakhage A.A."/>
            <person name="Braus G.H."/>
            <person name="Fischer R."/>
            <person name="Frisvad J.C."/>
            <person name="Goldman G.H."/>
            <person name="Houbraken J."/>
            <person name="Oakley B."/>
            <person name="Pocsi I."/>
            <person name="Scazzocchio C."/>
            <person name="Seiboth B."/>
            <person name="vanKuyk P.A."/>
            <person name="Wortman J."/>
            <person name="Dyer P.S."/>
            <person name="Grigoriev I.V."/>
        </authorList>
    </citation>
    <scope>NUCLEOTIDE SEQUENCE [LARGE SCALE GENOMIC DNA]</scope>
    <source>
        <strain evidence="10">CBS 516.65</strain>
    </source>
</reference>